<dbReference type="EMBL" id="MIGC01004397">
    <property type="protein sequence ID" value="PHJ18119.1"/>
    <property type="molecule type" value="Genomic_DNA"/>
</dbReference>
<proteinExistence type="predicted"/>
<dbReference type="RefSeq" id="XP_067919829.1">
    <property type="nucleotide sequence ID" value="XM_068068200.1"/>
</dbReference>
<organism evidence="2 3">
    <name type="scientific">Cystoisospora suis</name>
    <dbReference type="NCBI Taxonomy" id="483139"/>
    <lineage>
        <taxon>Eukaryota</taxon>
        <taxon>Sar</taxon>
        <taxon>Alveolata</taxon>
        <taxon>Apicomplexa</taxon>
        <taxon>Conoidasida</taxon>
        <taxon>Coccidia</taxon>
        <taxon>Eucoccidiorida</taxon>
        <taxon>Eimeriorina</taxon>
        <taxon>Sarcocystidae</taxon>
        <taxon>Cystoisospora</taxon>
    </lineage>
</organism>
<feature type="compositionally biased region" description="Low complexity" evidence="1">
    <location>
        <begin position="247"/>
        <end position="263"/>
    </location>
</feature>
<feature type="compositionally biased region" description="Low complexity" evidence="1">
    <location>
        <begin position="13"/>
        <end position="41"/>
    </location>
</feature>
<name>A0A2C6KLW5_9APIC</name>
<feature type="compositionally biased region" description="Low complexity" evidence="1">
    <location>
        <begin position="119"/>
        <end position="129"/>
    </location>
</feature>
<evidence type="ECO:0000313" key="3">
    <source>
        <dbReference type="Proteomes" id="UP000221165"/>
    </source>
</evidence>
<accession>A0A2C6KLW5</accession>
<feature type="compositionally biased region" description="Low complexity" evidence="1">
    <location>
        <begin position="94"/>
        <end position="112"/>
    </location>
</feature>
<reference evidence="2 3" key="1">
    <citation type="journal article" date="2017" name="Int. J. Parasitol.">
        <title>The genome of the protozoan parasite Cystoisospora suis and a reverse vaccinology approach to identify vaccine candidates.</title>
        <authorList>
            <person name="Palmieri N."/>
            <person name="Shrestha A."/>
            <person name="Ruttkowski B."/>
            <person name="Beck T."/>
            <person name="Vogl C."/>
            <person name="Tomley F."/>
            <person name="Blake D.P."/>
            <person name="Joachim A."/>
        </authorList>
    </citation>
    <scope>NUCLEOTIDE SEQUENCE [LARGE SCALE GENOMIC DNA]</scope>
    <source>
        <strain evidence="2 3">Wien I</strain>
    </source>
</reference>
<evidence type="ECO:0000256" key="1">
    <source>
        <dbReference type="SAM" id="MobiDB-lite"/>
    </source>
</evidence>
<feature type="compositionally biased region" description="Low complexity" evidence="1">
    <location>
        <begin position="170"/>
        <end position="187"/>
    </location>
</feature>
<feature type="non-terminal residue" evidence="2">
    <location>
        <position position="263"/>
    </location>
</feature>
<dbReference type="AlphaFoldDB" id="A0A2C6KLW5"/>
<dbReference type="VEuPathDB" id="ToxoDB:CSUI_008061"/>
<dbReference type="Proteomes" id="UP000221165">
    <property type="component" value="Unassembled WGS sequence"/>
</dbReference>
<keyword evidence="3" id="KW-1185">Reference proteome</keyword>
<feature type="region of interest" description="Disordered" evidence="1">
    <location>
        <begin position="1"/>
        <end position="263"/>
    </location>
</feature>
<gene>
    <name evidence="2" type="ORF">CSUI_008061</name>
</gene>
<evidence type="ECO:0000313" key="2">
    <source>
        <dbReference type="EMBL" id="PHJ18119.1"/>
    </source>
</evidence>
<dbReference type="GeneID" id="94431411"/>
<comment type="caution">
    <text evidence="2">The sequence shown here is derived from an EMBL/GenBank/DDBJ whole genome shotgun (WGS) entry which is preliminary data.</text>
</comment>
<sequence>MSATLSPPFSGDAAVPSPSRPSSSSAKLSSSASVIGSSTVVDRGRGGEGQGGIAGEAPTSSPSPSKSLRPGGGDREEEQGHLPPSYYPSIHNNLPVSSSSASPLSVTSPTTVFLHQGGSSPSTVKSSSSRLQNQGGSGEGGFLVSSLDRDRLENLSMASTKKDTPDHPCLTTLSSSGDPSTSSSTGSEQIHLSGEGGVSSSSSTASPSSPVWYSRMSSAGVAASSHTRTIPSARAHSSSPSSPPLTPSTSSNSSPPHNISRAF</sequence>
<feature type="compositionally biased region" description="Low complexity" evidence="1">
    <location>
        <begin position="230"/>
        <end position="240"/>
    </location>
</feature>
<feature type="compositionally biased region" description="Low complexity" evidence="1">
    <location>
        <begin position="198"/>
        <end position="209"/>
    </location>
</feature>
<protein>
    <submittedName>
        <fullName evidence="2">Uncharacterized protein</fullName>
    </submittedName>
</protein>